<name>A0AA39T8I3_9AGAR</name>
<protein>
    <recommendedName>
        <fullName evidence="4">F-box domain-containing protein</fullName>
    </recommendedName>
</protein>
<proteinExistence type="predicted"/>
<dbReference type="Proteomes" id="UP001175227">
    <property type="component" value="Unassembled WGS sequence"/>
</dbReference>
<evidence type="ECO:0000256" key="1">
    <source>
        <dbReference type="SAM" id="MobiDB-lite"/>
    </source>
</evidence>
<accession>A0AA39T8I3</accession>
<dbReference type="AlphaFoldDB" id="A0AA39T8I3"/>
<reference evidence="2" key="1">
    <citation type="submission" date="2023-06" db="EMBL/GenBank/DDBJ databases">
        <authorList>
            <consortium name="Lawrence Berkeley National Laboratory"/>
            <person name="Ahrendt S."/>
            <person name="Sahu N."/>
            <person name="Indic B."/>
            <person name="Wong-Bajracharya J."/>
            <person name="Merenyi Z."/>
            <person name="Ke H.-M."/>
            <person name="Monk M."/>
            <person name="Kocsube S."/>
            <person name="Drula E."/>
            <person name="Lipzen A."/>
            <person name="Balint B."/>
            <person name="Henrissat B."/>
            <person name="Andreopoulos B."/>
            <person name="Martin F.M."/>
            <person name="Harder C.B."/>
            <person name="Rigling D."/>
            <person name="Ford K.L."/>
            <person name="Foster G.D."/>
            <person name="Pangilinan J."/>
            <person name="Papanicolaou A."/>
            <person name="Barry K."/>
            <person name="LaButti K."/>
            <person name="Viragh M."/>
            <person name="Koriabine M."/>
            <person name="Yan M."/>
            <person name="Riley R."/>
            <person name="Champramary S."/>
            <person name="Plett K.L."/>
            <person name="Tsai I.J."/>
            <person name="Slot J."/>
            <person name="Sipos G."/>
            <person name="Plett J."/>
            <person name="Nagy L.G."/>
            <person name="Grigoriev I.V."/>
        </authorList>
    </citation>
    <scope>NUCLEOTIDE SEQUENCE</scope>
    <source>
        <strain evidence="2">ICMP 16352</strain>
    </source>
</reference>
<comment type="caution">
    <text evidence="2">The sequence shown here is derived from an EMBL/GenBank/DDBJ whole genome shotgun (WGS) entry which is preliminary data.</text>
</comment>
<keyword evidence="3" id="KW-1185">Reference proteome</keyword>
<dbReference type="EMBL" id="JAUEPR010000048">
    <property type="protein sequence ID" value="KAK0471686.1"/>
    <property type="molecule type" value="Genomic_DNA"/>
</dbReference>
<sequence length="512" mass="56537">MKYEWFHDDESYTELLLASGVFGFPILLYRPINPVIQASLRTCIEVLEVESALHLTASIPPPMNSARLVLVGDSETSDRRAISKIPGEAWTEIFKWTLDGQPPFDISQTQEGPWLLGRICSWFRALVVSRSPIWTNIKLDVPRPSPTRVTVPSAQSYGHLLRSVLDRSGGLPLSFALSIRDISTGNILLPCLIKEIKRWKSAWIMAPRSILGLITTKKSALNIERSHPAGTAQVLEAIGLMALHDTRGLWVRSGEVFRDAPRLRSARLLGVLTRGIPWSQLTDLCIGKVKISDVLDILPSCQELRRLRLLKGLITNPKLADSSSDSDDLAVAGPDPEEEVPTSEEGSLVGGTDQAKITLANLEVLEFFDPEILGYLHAPSSRVLTIKTTLPFLSDFRALSDFLTSSSAIRILDVVIFEFNINSLAELFPLMPEVRDLQVKVCSRDATLQGGADHLLDSLKTGLPMLKQFTSEGEGALFSEEKLREVLETRKANGCALSRVEISSSLCIYSDD</sequence>
<organism evidence="2 3">
    <name type="scientific">Armillaria novae-zelandiae</name>
    <dbReference type="NCBI Taxonomy" id="153914"/>
    <lineage>
        <taxon>Eukaryota</taxon>
        <taxon>Fungi</taxon>
        <taxon>Dikarya</taxon>
        <taxon>Basidiomycota</taxon>
        <taxon>Agaricomycotina</taxon>
        <taxon>Agaricomycetes</taxon>
        <taxon>Agaricomycetidae</taxon>
        <taxon>Agaricales</taxon>
        <taxon>Marasmiineae</taxon>
        <taxon>Physalacriaceae</taxon>
        <taxon>Armillaria</taxon>
    </lineage>
</organism>
<gene>
    <name evidence="2" type="ORF">IW261DRAFT_1571741</name>
</gene>
<evidence type="ECO:0008006" key="4">
    <source>
        <dbReference type="Google" id="ProtNLM"/>
    </source>
</evidence>
<evidence type="ECO:0000313" key="2">
    <source>
        <dbReference type="EMBL" id="KAK0471686.1"/>
    </source>
</evidence>
<feature type="region of interest" description="Disordered" evidence="1">
    <location>
        <begin position="319"/>
        <end position="349"/>
    </location>
</feature>
<evidence type="ECO:0000313" key="3">
    <source>
        <dbReference type="Proteomes" id="UP001175227"/>
    </source>
</evidence>